<evidence type="ECO:0000313" key="8">
    <source>
        <dbReference type="EMBL" id="CAD7639799.1"/>
    </source>
</evidence>
<dbReference type="InterPro" id="IPR006941">
    <property type="entry name" value="RNase_CAF1"/>
</dbReference>
<dbReference type="GO" id="GO:0000175">
    <property type="term" value="F:3'-5'-RNA exonuclease activity"/>
    <property type="evidence" value="ECO:0007669"/>
    <property type="project" value="TreeGrafter"/>
</dbReference>
<evidence type="ECO:0000256" key="6">
    <source>
        <dbReference type="SAM" id="MobiDB-lite"/>
    </source>
</evidence>
<keyword evidence="4 5" id="KW-0862">Zinc</keyword>
<evidence type="ECO:0000259" key="7">
    <source>
        <dbReference type="PROSITE" id="PS50103"/>
    </source>
</evidence>
<evidence type="ECO:0000313" key="9">
    <source>
        <dbReference type="Proteomes" id="UP000728032"/>
    </source>
</evidence>
<feature type="domain" description="C3H1-type" evidence="7">
    <location>
        <begin position="618"/>
        <end position="641"/>
    </location>
</feature>
<dbReference type="AlphaFoldDB" id="A0A7R9LDR3"/>
<dbReference type="PANTHER" id="PTHR15092:SF37">
    <property type="entry name" value="TARGET OF EGR1 PROTEIN 1"/>
    <property type="match status" value="1"/>
</dbReference>
<dbReference type="EMBL" id="OC915306">
    <property type="protein sequence ID" value="CAD7639799.1"/>
    <property type="molecule type" value="Genomic_DNA"/>
</dbReference>
<dbReference type="GO" id="GO:0034472">
    <property type="term" value="P:snRNA 3'-end processing"/>
    <property type="evidence" value="ECO:0007669"/>
    <property type="project" value="TreeGrafter"/>
</dbReference>
<reference evidence="8" key="1">
    <citation type="submission" date="2020-11" db="EMBL/GenBank/DDBJ databases">
        <authorList>
            <person name="Tran Van P."/>
        </authorList>
    </citation>
    <scope>NUCLEOTIDE SEQUENCE</scope>
</reference>
<keyword evidence="9" id="KW-1185">Reference proteome</keyword>
<feature type="region of interest" description="Disordered" evidence="6">
    <location>
        <begin position="378"/>
        <end position="405"/>
    </location>
</feature>
<feature type="zinc finger region" description="C3H1-type" evidence="5">
    <location>
        <begin position="335"/>
        <end position="358"/>
    </location>
</feature>
<feature type="region of interest" description="Disordered" evidence="6">
    <location>
        <begin position="663"/>
        <end position="688"/>
    </location>
</feature>
<evidence type="ECO:0000256" key="5">
    <source>
        <dbReference type="PROSITE-ProRule" id="PRU00723"/>
    </source>
</evidence>
<dbReference type="GO" id="GO:0017069">
    <property type="term" value="F:snRNA binding"/>
    <property type="evidence" value="ECO:0007669"/>
    <property type="project" value="TreeGrafter"/>
</dbReference>
<protein>
    <recommendedName>
        <fullName evidence="7">C3H1-type domain-containing protein</fullName>
    </recommendedName>
</protein>
<dbReference type="SUPFAM" id="SSF90229">
    <property type="entry name" value="CCCH zinc finger"/>
    <property type="match status" value="2"/>
</dbReference>
<feature type="compositionally biased region" description="Polar residues" evidence="6">
    <location>
        <begin position="670"/>
        <end position="688"/>
    </location>
</feature>
<name>A0A7R9LDR3_9ACAR</name>
<feature type="domain" description="C3H1-type" evidence="7">
    <location>
        <begin position="335"/>
        <end position="358"/>
    </location>
</feature>
<dbReference type="Proteomes" id="UP000728032">
    <property type="component" value="Unassembled WGS sequence"/>
</dbReference>
<feature type="compositionally biased region" description="Polar residues" evidence="6">
    <location>
        <begin position="387"/>
        <end position="405"/>
    </location>
</feature>
<dbReference type="PROSITE" id="PS50103">
    <property type="entry name" value="ZF_C3H1"/>
    <property type="match status" value="2"/>
</dbReference>
<dbReference type="Gene3D" id="3.30.420.10">
    <property type="entry name" value="Ribonuclease H-like superfamily/Ribonuclease H"/>
    <property type="match status" value="4"/>
</dbReference>
<dbReference type="GO" id="GO:0008270">
    <property type="term" value="F:zinc ion binding"/>
    <property type="evidence" value="ECO:0007669"/>
    <property type="project" value="UniProtKB-KW"/>
</dbReference>
<sequence>MSHQTEVEVLSAHTSSLTTVPCVQLSVNNVTHWWPHVLQSINASHFVAIDLELSGLGARDRLNAKKIDERYEGVMSAAKSRSIVSVGLAFFSFCANDCNQTIVNNVCDTKYGTSCETNVNSKPLLSNCISDCVEDMNRFERLLDTQLMDKLDDHTNGCNGKTLLLIHTLGLWYAKERPVPKLKLPVTDVPNRYHRGNDTEYEDLTAPSLRNLISEIIRQKLPIVLHNGFIDLIFLYQNLYSDLPQDLQTFIADLVELFPAGILDTKYIADFHERLNRSYLEYLFYDRQRFNIERSLQGKTCIDITFPLLSNNSLDIEYKDLSTKISSESDLLVDVCDDYANHGWCRLKNSCYRSHNIDHILNKKNRSKRMKKLIKKLKKKSEEHTIESTSGGDNSSVESINTKQSKQGAHRAGYDAFMTGYYFASYLAVNAKSRPLPSKPLNCKSLGISAIVNNIYLTGKDQPLRVTASSFAKTSTNHKNKTEYEDLTAPSLRNLISEIIRQKLPIVLHNGFIDLIFLYQNLYSDLPQDLQTFIADLVELFPAGILDTKYIADFHERLNRSYLEYLFYDRQRFNIERSLQGKTCIDITFPLLSNNSLDIEYKDLSTKISSESDLLVDVCDDYANHGWCRLKNSCYRSHNIDHILNKKNRSKRMKKLIKKLKKKSEEHTIESTSGGDNSSVESINTKQSKQGAHRAGYDAFMTGYYFASYLAVNAKSRPLPSKPLNWFSNP</sequence>
<organism evidence="8">
    <name type="scientific">Oppiella nova</name>
    <dbReference type="NCBI Taxonomy" id="334625"/>
    <lineage>
        <taxon>Eukaryota</taxon>
        <taxon>Metazoa</taxon>
        <taxon>Ecdysozoa</taxon>
        <taxon>Arthropoda</taxon>
        <taxon>Chelicerata</taxon>
        <taxon>Arachnida</taxon>
        <taxon>Acari</taxon>
        <taxon>Acariformes</taxon>
        <taxon>Sarcoptiformes</taxon>
        <taxon>Oribatida</taxon>
        <taxon>Brachypylina</taxon>
        <taxon>Oppioidea</taxon>
        <taxon>Oppiidae</taxon>
        <taxon>Oppiella</taxon>
    </lineage>
</organism>
<accession>A0A7R9LDR3</accession>
<dbReference type="InterPro" id="IPR051181">
    <property type="entry name" value="CAF1_poly(A)_ribonucleases"/>
</dbReference>
<evidence type="ECO:0000256" key="4">
    <source>
        <dbReference type="ARBA" id="ARBA00022833"/>
    </source>
</evidence>
<dbReference type="SUPFAM" id="SSF53098">
    <property type="entry name" value="Ribonuclease H-like"/>
    <property type="match status" value="2"/>
</dbReference>
<dbReference type="InterPro" id="IPR036397">
    <property type="entry name" value="RNaseH_sf"/>
</dbReference>
<evidence type="ECO:0000256" key="2">
    <source>
        <dbReference type="ARBA" id="ARBA00022723"/>
    </source>
</evidence>
<proteinExistence type="inferred from homology"/>
<dbReference type="InterPro" id="IPR000571">
    <property type="entry name" value="Znf_CCCH"/>
</dbReference>
<dbReference type="GO" id="GO:0015030">
    <property type="term" value="C:Cajal body"/>
    <property type="evidence" value="ECO:0007669"/>
    <property type="project" value="TreeGrafter"/>
</dbReference>
<gene>
    <name evidence="8" type="ORF">ONB1V03_LOCUS2211</name>
</gene>
<dbReference type="OrthoDB" id="414075at2759"/>
<dbReference type="Pfam" id="PF04857">
    <property type="entry name" value="CAF1"/>
    <property type="match status" value="5"/>
</dbReference>
<keyword evidence="3 5" id="KW-0863">Zinc-finger</keyword>
<dbReference type="InterPro" id="IPR012337">
    <property type="entry name" value="RNaseH-like_sf"/>
</dbReference>
<dbReference type="EMBL" id="CAJPVJ010000481">
    <property type="protein sequence ID" value="CAG2162619.1"/>
    <property type="molecule type" value="Genomic_DNA"/>
</dbReference>
<evidence type="ECO:0000256" key="3">
    <source>
        <dbReference type="ARBA" id="ARBA00022771"/>
    </source>
</evidence>
<feature type="zinc finger region" description="C3H1-type" evidence="5">
    <location>
        <begin position="618"/>
        <end position="641"/>
    </location>
</feature>
<dbReference type="PANTHER" id="PTHR15092">
    <property type="entry name" value="POLY A -SPECIFIC RIBONUCLEASE/TARGET OF EGR1, MEMBER 1"/>
    <property type="match status" value="1"/>
</dbReference>
<comment type="similarity">
    <text evidence="1">Belongs to the CAF1 family.</text>
</comment>
<keyword evidence="2 5" id="KW-0479">Metal-binding</keyword>
<evidence type="ECO:0000256" key="1">
    <source>
        <dbReference type="ARBA" id="ARBA00008372"/>
    </source>
</evidence>
<dbReference type="InterPro" id="IPR036855">
    <property type="entry name" value="Znf_CCCH_sf"/>
</dbReference>